<evidence type="ECO:0000256" key="2">
    <source>
        <dbReference type="ARBA" id="ARBA00008163"/>
    </source>
</evidence>
<comment type="similarity">
    <text evidence="2">Belongs to the OmpP1/FadL family.</text>
</comment>
<reference evidence="9 10" key="1">
    <citation type="submission" date="2019-03" db="EMBL/GenBank/DDBJ databases">
        <title>Genomic Encyclopedia of Type Strains, Phase IV (KMG-IV): sequencing the most valuable type-strain genomes for metagenomic binning, comparative biology and taxonomic classification.</title>
        <authorList>
            <person name="Goeker M."/>
        </authorList>
    </citation>
    <scope>NUCLEOTIDE SEQUENCE [LARGE SCALE GENOMIC DNA]</scope>
    <source>
        <strain evidence="9 10">DSM 28403</strain>
    </source>
</reference>
<sequence>MKNLFTKTLVSGALLCAANGASAAAFQLAEISTAGLGRAYAGEAAIGDNASAVATNPALMSLFKRPEISIGGVYINPGVNLQGDFSVPAIGVNKVNADYSDAITSKLVPHSYMIYPINDKFALGGGVNVNYGLATEYSDSYNAGIFGGTTDLTAINLNLSGAYRLNEHLSFGLGFNAVHADATLSRRAGAIGNSPLARIYNLNSSSYLTDLTGKDWGYGWNAGLLYEFNERNRIGVAYHSKVDIKFDGNISNDLPGRLGMKNVGGYVDLSLPDYWEISGYHKLTDKFAVHYSYKHTKWSRVERLKAQLYANGQEVFNKYENFNDTSRLALGTSYDVDEKLTLRAGIAFDESASSTPSSISIPDTDRTWYSLGATYRFTPDLSLDFAYTYVKGKKKSFTETESMTINGNTVTAVGNFTSKAQVNLYGLSLNYRF</sequence>
<dbReference type="InterPro" id="IPR005017">
    <property type="entry name" value="OMPP1/FadL/TodX"/>
</dbReference>
<gene>
    <name evidence="9" type="ORF">EDC45_1013</name>
</gene>
<dbReference type="RefSeq" id="WP_133544110.1">
    <property type="nucleotide sequence ID" value="NZ_SNYQ01000003.1"/>
</dbReference>
<dbReference type="PANTHER" id="PTHR35093:SF3">
    <property type="entry name" value="LONG-CHAIN FATTY ACID TRANSPORT PROTEIN"/>
    <property type="match status" value="1"/>
</dbReference>
<dbReference type="SUPFAM" id="SSF56935">
    <property type="entry name" value="Porins"/>
    <property type="match status" value="1"/>
</dbReference>
<evidence type="ECO:0000256" key="7">
    <source>
        <dbReference type="ARBA" id="ARBA00023237"/>
    </source>
</evidence>
<name>A0A4R6VC02_9PAST</name>
<feature type="chain" id="PRO_5020728248" evidence="8">
    <location>
        <begin position="24"/>
        <end position="433"/>
    </location>
</feature>
<evidence type="ECO:0000313" key="9">
    <source>
        <dbReference type="EMBL" id="TDQ57946.1"/>
    </source>
</evidence>
<evidence type="ECO:0000256" key="4">
    <source>
        <dbReference type="ARBA" id="ARBA00022692"/>
    </source>
</evidence>
<keyword evidence="4" id="KW-0812">Transmembrane</keyword>
<comment type="subcellular location">
    <subcellularLocation>
        <location evidence="1">Cell outer membrane</location>
        <topology evidence="1">Multi-pass membrane protein</topology>
    </subcellularLocation>
</comment>
<dbReference type="PANTHER" id="PTHR35093">
    <property type="entry name" value="OUTER MEMBRANE PROTEIN NMB0088-RELATED"/>
    <property type="match status" value="1"/>
</dbReference>
<evidence type="ECO:0000256" key="3">
    <source>
        <dbReference type="ARBA" id="ARBA00022452"/>
    </source>
</evidence>
<comment type="caution">
    <text evidence="9">The sequence shown here is derived from an EMBL/GenBank/DDBJ whole genome shotgun (WGS) entry which is preliminary data.</text>
</comment>
<dbReference type="EMBL" id="SNYQ01000003">
    <property type="protein sequence ID" value="TDQ57946.1"/>
    <property type="molecule type" value="Genomic_DNA"/>
</dbReference>
<dbReference type="Proteomes" id="UP000295657">
    <property type="component" value="Unassembled WGS sequence"/>
</dbReference>
<evidence type="ECO:0000256" key="6">
    <source>
        <dbReference type="ARBA" id="ARBA00023136"/>
    </source>
</evidence>
<evidence type="ECO:0000256" key="5">
    <source>
        <dbReference type="ARBA" id="ARBA00022729"/>
    </source>
</evidence>
<keyword evidence="10" id="KW-1185">Reference proteome</keyword>
<keyword evidence="7" id="KW-0998">Cell outer membrane</keyword>
<dbReference type="Pfam" id="PF03349">
    <property type="entry name" value="Toluene_X"/>
    <property type="match status" value="1"/>
</dbReference>
<proteinExistence type="inferred from homology"/>
<keyword evidence="5 8" id="KW-0732">Signal</keyword>
<dbReference type="GO" id="GO:0015483">
    <property type="term" value="F:long-chain fatty acid transporting porin activity"/>
    <property type="evidence" value="ECO:0007669"/>
    <property type="project" value="TreeGrafter"/>
</dbReference>
<evidence type="ECO:0000313" key="10">
    <source>
        <dbReference type="Proteomes" id="UP000295657"/>
    </source>
</evidence>
<dbReference type="Gene3D" id="2.40.160.60">
    <property type="entry name" value="Outer membrane protein transport protein (OMPP1/FadL/TodX)"/>
    <property type="match status" value="1"/>
</dbReference>
<keyword evidence="3" id="KW-1134">Transmembrane beta strand</keyword>
<accession>A0A4R6VC02</accession>
<keyword evidence="6" id="KW-0472">Membrane</keyword>
<feature type="signal peptide" evidence="8">
    <location>
        <begin position="1"/>
        <end position="23"/>
    </location>
</feature>
<dbReference type="OrthoDB" id="19849at2"/>
<evidence type="ECO:0000256" key="1">
    <source>
        <dbReference type="ARBA" id="ARBA00004571"/>
    </source>
</evidence>
<evidence type="ECO:0000256" key="8">
    <source>
        <dbReference type="SAM" id="SignalP"/>
    </source>
</evidence>
<dbReference type="GO" id="GO:0009279">
    <property type="term" value="C:cell outer membrane"/>
    <property type="evidence" value="ECO:0007669"/>
    <property type="project" value="UniProtKB-SubCell"/>
</dbReference>
<dbReference type="AlphaFoldDB" id="A0A4R6VC02"/>
<organism evidence="9 10">
    <name type="scientific">Mesocricetibacter intestinalis</name>
    <dbReference type="NCBI Taxonomy" id="1521930"/>
    <lineage>
        <taxon>Bacteria</taxon>
        <taxon>Pseudomonadati</taxon>
        <taxon>Pseudomonadota</taxon>
        <taxon>Gammaproteobacteria</taxon>
        <taxon>Pasteurellales</taxon>
        <taxon>Pasteurellaceae</taxon>
        <taxon>Mesocricetibacter</taxon>
    </lineage>
</organism>
<protein>
    <submittedName>
        <fullName evidence="9">Long-chain fatty acid transport protein</fullName>
    </submittedName>
</protein>